<keyword evidence="4 7" id="KW-0238">DNA-binding</keyword>
<dbReference type="EC" id="5.6.2.2" evidence="7"/>
<dbReference type="AlphaFoldDB" id="A0A1L6TE31"/>
<dbReference type="CDD" id="cd00187">
    <property type="entry name" value="TOP4c"/>
    <property type="match status" value="1"/>
</dbReference>
<evidence type="ECO:0000256" key="5">
    <source>
        <dbReference type="ARBA" id="ARBA00023136"/>
    </source>
</evidence>
<dbReference type="InterPro" id="IPR013757">
    <property type="entry name" value="Topo_IIA_A_a_sf"/>
</dbReference>
<dbReference type="GO" id="GO:0003918">
    <property type="term" value="F:DNA topoisomerase type II (double strand cut, ATP-hydrolyzing) activity"/>
    <property type="evidence" value="ECO:0007669"/>
    <property type="project" value="UniProtKB-UniRule"/>
</dbReference>
<dbReference type="Gene3D" id="3.30.1360.40">
    <property type="match status" value="1"/>
</dbReference>
<dbReference type="SMART" id="SM00434">
    <property type="entry name" value="TOP4c"/>
    <property type="match status" value="1"/>
</dbReference>
<dbReference type="HAMAP" id="MF_00936">
    <property type="entry name" value="ParC_type1"/>
    <property type="match status" value="1"/>
</dbReference>
<feature type="domain" description="Topo IIA-type catalytic" evidence="9">
    <location>
        <begin position="35"/>
        <end position="498"/>
    </location>
</feature>
<dbReference type="PANTHER" id="PTHR43493:SF1">
    <property type="entry name" value="DNA TOPOISOMERASE 4 SUBUNIT A"/>
    <property type="match status" value="1"/>
</dbReference>
<keyword evidence="3 7" id="KW-0799">Topoisomerase</keyword>
<dbReference type="EMBL" id="CP012508">
    <property type="protein sequence ID" value="ALB23707.1"/>
    <property type="molecule type" value="Genomic_DNA"/>
</dbReference>
<evidence type="ECO:0000256" key="7">
    <source>
        <dbReference type="HAMAP-Rule" id="MF_00936"/>
    </source>
</evidence>
<evidence type="ECO:0000256" key="1">
    <source>
        <dbReference type="ARBA" id="ARBA00000185"/>
    </source>
</evidence>
<dbReference type="Gene3D" id="1.10.268.10">
    <property type="entry name" value="Topoisomerase, domain 3"/>
    <property type="match status" value="1"/>
</dbReference>
<evidence type="ECO:0000313" key="10">
    <source>
        <dbReference type="EMBL" id="ALB23707.1"/>
    </source>
</evidence>
<dbReference type="Pfam" id="PF00521">
    <property type="entry name" value="DNA_topoisoIV"/>
    <property type="match status" value="1"/>
</dbReference>
<evidence type="ECO:0000256" key="4">
    <source>
        <dbReference type="ARBA" id="ARBA00023125"/>
    </source>
</evidence>
<dbReference type="GO" id="GO:0019897">
    <property type="term" value="C:extrinsic component of plasma membrane"/>
    <property type="evidence" value="ECO:0007669"/>
    <property type="project" value="UniProtKB-UniRule"/>
</dbReference>
<gene>
    <name evidence="7" type="primary">parC</name>
    <name evidence="10" type="ORF">KU39_2531</name>
</gene>
<dbReference type="SUPFAM" id="SSF56719">
    <property type="entry name" value="Type II DNA topoisomerase"/>
    <property type="match status" value="1"/>
</dbReference>
<dbReference type="InterPro" id="IPR002205">
    <property type="entry name" value="Topo_IIA_dom_A"/>
</dbReference>
<comment type="similarity">
    <text evidence="7">Belongs to the type II topoisomerase GyrA/ParC subunit family. ParC type 1 subfamily.</text>
</comment>
<dbReference type="PANTHER" id="PTHR43493">
    <property type="entry name" value="DNA GYRASE/TOPOISOMERASE SUBUNIT A"/>
    <property type="match status" value="1"/>
</dbReference>
<dbReference type="NCBIfam" id="NF004044">
    <property type="entry name" value="PRK05561.1"/>
    <property type="match status" value="1"/>
</dbReference>
<dbReference type="GO" id="GO:0005737">
    <property type="term" value="C:cytoplasm"/>
    <property type="evidence" value="ECO:0007669"/>
    <property type="project" value="TreeGrafter"/>
</dbReference>
<comment type="catalytic activity">
    <reaction evidence="1 7 8">
        <text>ATP-dependent breakage, passage and rejoining of double-stranded DNA.</text>
        <dbReference type="EC" id="5.6.2.2"/>
    </reaction>
</comment>
<feature type="site" description="Interaction with DNA" evidence="7">
    <location>
        <position position="43"/>
    </location>
</feature>
<dbReference type="Gene3D" id="2.120.10.90">
    <property type="entry name" value="DNA gyrase/topoisomerase IV, subunit A, C-terminal"/>
    <property type="match status" value="1"/>
</dbReference>
<dbReference type="GO" id="GO:0007059">
    <property type="term" value="P:chromosome segregation"/>
    <property type="evidence" value="ECO:0007669"/>
    <property type="project" value="UniProtKB-UniRule"/>
</dbReference>
<dbReference type="GO" id="GO:0009330">
    <property type="term" value="C:DNA topoisomerase type II (double strand cut, ATP-hydrolyzing) complex"/>
    <property type="evidence" value="ECO:0007669"/>
    <property type="project" value="TreeGrafter"/>
</dbReference>
<evidence type="ECO:0000313" key="11">
    <source>
        <dbReference type="Proteomes" id="UP000029558"/>
    </source>
</evidence>
<dbReference type="SUPFAM" id="SSF101904">
    <property type="entry name" value="GyrA/ParC C-terminal domain-like"/>
    <property type="match status" value="1"/>
</dbReference>
<evidence type="ECO:0000259" key="9">
    <source>
        <dbReference type="PROSITE" id="PS52040"/>
    </source>
</evidence>
<feature type="site" description="Transition state stabilizer" evidence="7">
    <location>
        <position position="123"/>
    </location>
</feature>
<dbReference type="FunFam" id="1.10.268.10:FF:000001">
    <property type="entry name" value="DNA gyrase subunit A"/>
    <property type="match status" value="1"/>
</dbReference>
<protein>
    <recommendedName>
        <fullName evidence="7">DNA topoisomerase 4 subunit A</fullName>
        <ecNumber evidence="7">5.6.2.2</ecNumber>
    </recommendedName>
    <alternativeName>
        <fullName evidence="7">Topoisomerase IV subunit A</fullName>
    </alternativeName>
</protein>
<keyword evidence="2 7" id="KW-1003">Cell membrane</keyword>
<dbReference type="GO" id="GO:0005524">
    <property type="term" value="F:ATP binding"/>
    <property type="evidence" value="ECO:0007669"/>
    <property type="project" value="InterPro"/>
</dbReference>
<reference evidence="10 11" key="1">
    <citation type="journal article" date="2014" name="Genome Announc.">
        <title>Comparative Genome Analysis of Two Isolates of the Fish Pathogen Piscirickettsia salmonis from Different Hosts Reveals Major Differences in Virulence-Associated Secretion Systems.</title>
        <authorList>
            <person name="Bohle H."/>
            <person name="Henriquez P."/>
            <person name="Grothusen H."/>
            <person name="Navas E."/>
            <person name="Sandoval A."/>
            <person name="Bustamante F."/>
            <person name="Bustos P."/>
            <person name="Mancilla M."/>
        </authorList>
    </citation>
    <scope>NUCLEOTIDE SEQUENCE [LARGE SCALE GENOMIC DNA]</scope>
    <source>
        <strain evidence="11">B1-32597</strain>
    </source>
</reference>
<dbReference type="InterPro" id="IPR013760">
    <property type="entry name" value="Topo_IIA-like_dom_sf"/>
</dbReference>
<dbReference type="InterPro" id="IPR035516">
    <property type="entry name" value="Gyrase/topoIV_suA_C"/>
</dbReference>
<dbReference type="Proteomes" id="UP000029558">
    <property type="component" value="Chromosome"/>
</dbReference>
<dbReference type="GO" id="GO:0006265">
    <property type="term" value="P:DNA topological change"/>
    <property type="evidence" value="ECO:0007669"/>
    <property type="project" value="UniProtKB-UniRule"/>
</dbReference>
<dbReference type="PROSITE" id="PS52040">
    <property type="entry name" value="TOPO_IIA"/>
    <property type="match status" value="1"/>
</dbReference>
<name>A0A1L6TE31_PISSA</name>
<comment type="subunit">
    <text evidence="7">Heterotetramer composed of ParC and ParE.</text>
</comment>
<dbReference type="Gene3D" id="3.90.199.10">
    <property type="entry name" value="Topoisomerase II, domain 5"/>
    <property type="match status" value="1"/>
</dbReference>
<sequence>MSMEINEHVESCALHEFAEKAYLDYSMYVILDRALPHIGDGLKPVQRRIVYAMSELGLHASAQYKKSARTVGDVLGKFHPHGDSACYEAMVLMAQPFSYRYPLIDGQGNWGSCDDPKSFAAMRYTESRLSKYANNLLEEVAQGTVNWLPNFDGSLREPALLPARLPNLLLNGVTGIAVGMSTDIPPHNMQEVINACVHLLEHPAATLEDVCEFIQGPDYPTAAEIITSPAEIQKIYQHGLGSIKQRAIYHKENGDVVITALPYQVSGEKILEQIAGQMRAKKLPMVADLRDESDHENPTRLVVTPSAKRINVDDLMLHLFASTDLEKNYRVNLNIVGLNGLPRVFNLLELLQEWLVFRQGVVRQRLTYRLGKVDERLHILAGLLVVFACLDDVIEIVRFEDDPKRALMTRFELSELQVNALLDIKLRQLAKLEEEKLFREQTDLQAEKEKLEAILASERRLKTLVRKELQQTLKEHGDARCSPIVCRGEAKVLQEVDLVPTEPVTVVLSQKGWVRSAKGHQVEGQNLSYKSGDRYLAVAHGSSNQQVAFLDNTGRSYSLFAHLLPSARGYGEPLSRWFKLPTGANMQQMVMAQPEDHLVFTTSAGYGFIAKCSALYGKNKAGKTFLNLSAEAKVLAPVTLSNVTNYVALLSSEGRLLILAAKNIANMSKGKGNKLLQLSADEQLLAVCVLMSGAELVVRTEKRQLTLAAKDWQVYIGERSRRGSKLPRGFQQALSLETPSQQSS</sequence>
<dbReference type="GO" id="GO:0005694">
    <property type="term" value="C:chromosome"/>
    <property type="evidence" value="ECO:0007669"/>
    <property type="project" value="InterPro"/>
</dbReference>
<dbReference type="InterPro" id="IPR050220">
    <property type="entry name" value="Type_II_DNA_Topoisomerases"/>
</dbReference>
<comment type="function">
    <text evidence="7">Topoisomerase IV is essential for chromosome segregation. It relaxes supercoiled DNA. Performs the decatenation events required during the replication of a circular DNA molecule.</text>
</comment>
<proteinExistence type="inferred from homology"/>
<feature type="site" description="Interaction with DNA" evidence="7">
    <location>
        <position position="81"/>
    </location>
</feature>
<evidence type="ECO:0000256" key="3">
    <source>
        <dbReference type="ARBA" id="ARBA00023029"/>
    </source>
</evidence>
<feature type="site" description="Interaction with DNA" evidence="7">
    <location>
        <position position="79"/>
    </location>
</feature>
<dbReference type="InterPro" id="IPR006691">
    <property type="entry name" value="GyrA/parC_rep"/>
</dbReference>
<dbReference type="InterPro" id="IPR005742">
    <property type="entry name" value="TopoIV_A_Gneg"/>
</dbReference>
<dbReference type="NCBIfam" id="TIGR01062">
    <property type="entry name" value="parC_Gneg"/>
    <property type="match status" value="1"/>
</dbReference>
<feature type="active site" description="O-(5'-phospho-DNA)-tyrosine intermediate" evidence="7 8">
    <location>
        <position position="124"/>
    </location>
</feature>
<evidence type="ECO:0000256" key="8">
    <source>
        <dbReference type="PROSITE-ProRule" id="PRU01384"/>
    </source>
</evidence>
<evidence type="ECO:0000256" key="2">
    <source>
        <dbReference type="ARBA" id="ARBA00022475"/>
    </source>
</evidence>
<dbReference type="GO" id="GO:0003677">
    <property type="term" value="F:DNA binding"/>
    <property type="evidence" value="ECO:0007669"/>
    <property type="project" value="UniProtKB-UniRule"/>
</dbReference>
<keyword evidence="6 7" id="KW-0413">Isomerase</keyword>
<keyword evidence="5 7" id="KW-0472">Membrane</keyword>
<comment type="subcellular location">
    <subcellularLocation>
        <location evidence="7">Cell membrane</location>
        <topology evidence="7">Peripheral membrane protein</topology>
    </subcellularLocation>
</comment>
<dbReference type="Pfam" id="PF03989">
    <property type="entry name" value="DNA_gyraseA_C"/>
    <property type="match status" value="2"/>
</dbReference>
<accession>A0A1L6TE31</accession>
<dbReference type="InterPro" id="IPR013758">
    <property type="entry name" value="Topo_IIA_A/C_ab"/>
</dbReference>
<organism evidence="10 11">
    <name type="scientific">Piscirickettsia salmonis</name>
    <dbReference type="NCBI Taxonomy" id="1238"/>
    <lineage>
        <taxon>Bacteria</taxon>
        <taxon>Pseudomonadati</taxon>
        <taxon>Pseudomonadota</taxon>
        <taxon>Gammaproteobacteria</taxon>
        <taxon>Thiotrichales</taxon>
        <taxon>Piscirickettsiaceae</taxon>
        <taxon>Piscirickettsia</taxon>
    </lineage>
</organism>
<evidence type="ECO:0000256" key="6">
    <source>
        <dbReference type="ARBA" id="ARBA00023235"/>
    </source>
</evidence>